<dbReference type="InterPro" id="IPR011604">
    <property type="entry name" value="PDDEXK-like_dom_sf"/>
</dbReference>
<accession>A0A0U3HN99</accession>
<dbReference type="EMBL" id="BJZR01000001">
    <property type="protein sequence ID" value="GEO90709.1"/>
    <property type="molecule type" value="Genomic_DNA"/>
</dbReference>
<name>A0A0U3HN99_9MICC</name>
<evidence type="ECO:0000313" key="8">
    <source>
        <dbReference type="EMBL" id="ALU39046.1"/>
    </source>
</evidence>
<keyword evidence="4" id="KW-0378">Hydrolase</keyword>
<evidence type="ECO:0000256" key="3">
    <source>
        <dbReference type="ARBA" id="ARBA00022806"/>
    </source>
</evidence>
<dbReference type="InterPro" id="IPR038726">
    <property type="entry name" value="PDDEXK_AddAB-type"/>
</dbReference>
<dbReference type="Pfam" id="PF12705">
    <property type="entry name" value="PDDEXK_1"/>
    <property type="match status" value="1"/>
</dbReference>
<reference evidence="9 11" key="2">
    <citation type="submission" date="2019-07" db="EMBL/GenBank/DDBJ databases">
        <title>Whole genome shotgun sequence of Kocuria flava NBRC 107626.</title>
        <authorList>
            <person name="Hosoyama A."/>
            <person name="Uohara A."/>
            <person name="Ohji S."/>
            <person name="Ichikawa N."/>
        </authorList>
    </citation>
    <scope>NUCLEOTIDE SEQUENCE [LARGE SCALE GENOMIC DNA]</scope>
    <source>
        <strain evidence="9 11">NBRC 107626</strain>
    </source>
</reference>
<dbReference type="SUPFAM" id="SSF52980">
    <property type="entry name" value="Restriction endonuclease-like"/>
    <property type="match status" value="1"/>
</dbReference>
<feature type="region of interest" description="Disordered" evidence="6">
    <location>
        <begin position="347"/>
        <end position="392"/>
    </location>
</feature>
<keyword evidence="3" id="KW-0547">Nucleotide-binding</keyword>
<keyword evidence="11" id="KW-1185">Reference proteome</keyword>
<evidence type="ECO:0000313" key="9">
    <source>
        <dbReference type="EMBL" id="GEO90709.1"/>
    </source>
</evidence>
<sequence length="969" mass="105171">MTAAPDEQDPWTALADRVAEARAGTPLTRITIVVPTPASGLDVVRRLARAAAEKGGHGVANVRAVTVEELATEVFLADDVARGRKPLTPAVRQAAAAGLLAADPGRFDYCADRPVTAQALARCSATLDGIDLDPTGAPPVVHEVHRAHRAVTERLTGGFWSRHEALTTAARRIAAGEVRNLGTVLAFALPTAPDPGTEAVLAALGIEDGDILRAARPQLDNARWTSASDPEDESRAAVRAVASWLAEETPGHRIGIFWSSEEIYRPLVSRRLQDAGIEFNGPAPVQLVDTPMARTVLRLLDHLPAPGQLLPVRPLLDAIAEGLVRHRELPLPSSAACERLWVKPVTDDDAEPAETPGEQDTSGETGPAEPGTAQDTEEARSAERKRRRREDQRAFDAFHQALSAQLHGIAEARTWAGVSAGLLGLVDDFLAATGPEEPTRAAARSMLREALTDLADLDGCGATPTPATVAHTVGEVVTAHRSRTGRIGTGVTTGSLGDALGRDLDHAVFVGLADGLVPVHAQEDALLPESVRQQTEGLPELDERVRRQRELFEAALAVAPEPLLFQPRGSLRENRSYLPSRWLPALLGRPEPETAIPSSVAGIERSAGWATAAEPRPVTAQELRQQWLTVRGHRADGLGDEHLDRVLQLRADRRRGRFTRFTGHAGPSALPEDFLDRPVSPTALEEWVNNPFGYFVTKVLGAELFADRELAQQIDPLLKGTILHEALESHANRAIEDGALPPVEHLLEEAERIMERERNEFWIEDLWQHHRAEMLEQLEATHGHLAAQCQDGWGIDAPEVVFGTDAELTLDLSDGTVLRFRGTVDRVDRHADGTVRVVDYKSGRRDRFAHLTREDPTAGGTKFQLPVYGLYARSLGGAGVRSEYWFLSAPGEPVGYELTDDVVDALRTGAHGIVTALRAGVFPHVPESERYTNVTTVCGHRDVTALWEKLRDDPGLEPHLSLLIQEDAK</sequence>
<dbReference type="RefSeq" id="WP_058857758.1">
    <property type="nucleotide sequence ID" value="NZ_BJZR01000001.1"/>
</dbReference>
<gene>
    <name evidence="8" type="ORF">AS188_03990</name>
    <name evidence="9" type="ORF">KFL01_00150</name>
</gene>
<dbReference type="KEGG" id="kfv:AS188_03990"/>
<dbReference type="Proteomes" id="UP000057181">
    <property type="component" value="Chromosome"/>
</dbReference>
<dbReference type="OrthoDB" id="442932at2"/>
<dbReference type="InterPro" id="IPR027417">
    <property type="entry name" value="P-loop_NTPase"/>
</dbReference>
<dbReference type="Gene3D" id="3.90.320.10">
    <property type="match status" value="1"/>
</dbReference>
<evidence type="ECO:0000256" key="2">
    <source>
        <dbReference type="ARBA" id="ARBA00022763"/>
    </source>
</evidence>
<dbReference type="GO" id="GO:0006281">
    <property type="term" value="P:DNA repair"/>
    <property type="evidence" value="ECO:0007669"/>
    <property type="project" value="UniProtKB-KW"/>
</dbReference>
<keyword evidence="3" id="KW-0067">ATP-binding</keyword>
<organism evidence="8 10">
    <name type="scientific">Kocuria flava</name>
    <dbReference type="NCBI Taxonomy" id="446860"/>
    <lineage>
        <taxon>Bacteria</taxon>
        <taxon>Bacillati</taxon>
        <taxon>Actinomycetota</taxon>
        <taxon>Actinomycetes</taxon>
        <taxon>Micrococcales</taxon>
        <taxon>Micrococcaceae</taxon>
        <taxon>Kocuria</taxon>
    </lineage>
</organism>
<evidence type="ECO:0000256" key="5">
    <source>
        <dbReference type="ARBA" id="ARBA00023204"/>
    </source>
</evidence>
<protein>
    <recommendedName>
        <fullName evidence="7">PD-(D/E)XK endonuclease-like domain-containing protein</fullName>
    </recommendedName>
</protein>
<evidence type="ECO:0000259" key="7">
    <source>
        <dbReference type="Pfam" id="PF12705"/>
    </source>
</evidence>
<dbReference type="InterPro" id="IPR011335">
    <property type="entry name" value="Restrct_endonuc-II-like"/>
</dbReference>
<dbReference type="GO" id="GO:0004386">
    <property type="term" value="F:helicase activity"/>
    <property type="evidence" value="ECO:0007669"/>
    <property type="project" value="UniProtKB-KW"/>
</dbReference>
<keyword evidence="1" id="KW-0540">Nuclease</keyword>
<evidence type="ECO:0000256" key="6">
    <source>
        <dbReference type="SAM" id="MobiDB-lite"/>
    </source>
</evidence>
<evidence type="ECO:0000256" key="1">
    <source>
        <dbReference type="ARBA" id="ARBA00022722"/>
    </source>
</evidence>
<proteinExistence type="predicted"/>
<reference evidence="8 10" key="1">
    <citation type="submission" date="2015-11" db="EMBL/GenBank/DDBJ databases">
        <title>Complete Genome Sequence of Kocuria flava strain HO-9041.</title>
        <authorList>
            <person name="Zhou M."/>
            <person name="Dai J."/>
        </authorList>
    </citation>
    <scope>NUCLEOTIDE SEQUENCE [LARGE SCALE GENOMIC DNA]</scope>
    <source>
        <strain evidence="8 10">HO-9041</strain>
    </source>
</reference>
<keyword evidence="4" id="KW-0269">Exonuclease</keyword>
<keyword evidence="5" id="KW-0234">DNA repair</keyword>
<keyword evidence="3" id="KW-0347">Helicase</keyword>
<dbReference type="GO" id="GO:0004527">
    <property type="term" value="F:exonuclease activity"/>
    <property type="evidence" value="ECO:0007669"/>
    <property type="project" value="UniProtKB-KW"/>
</dbReference>
<dbReference type="STRING" id="446860.AS188_03990"/>
<feature type="domain" description="PD-(D/E)XK endonuclease-like" evidence="7">
    <location>
        <begin position="679"/>
        <end position="938"/>
    </location>
</feature>
<dbReference type="AlphaFoldDB" id="A0A0U3HN99"/>
<dbReference type="Proteomes" id="UP000321155">
    <property type="component" value="Unassembled WGS sequence"/>
</dbReference>
<evidence type="ECO:0000256" key="4">
    <source>
        <dbReference type="ARBA" id="ARBA00022839"/>
    </source>
</evidence>
<evidence type="ECO:0000313" key="11">
    <source>
        <dbReference type="Proteomes" id="UP000321155"/>
    </source>
</evidence>
<dbReference type="EMBL" id="CP013254">
    <property type="protein sequence ID" value="ALU39046.1"/>
    <property type="molecule type" value="Genomic_DNA"/>
</dbReference>
<evidence type="ECO:0000313" key="10">
    <source>
        <dbReference type="Proteomes" id="UP000057181"/>
    </source>
</evidence>
<keyword evidence="2" id="KW-0227">DNA damage</keyword>
<dbReference type="SUPFAM" id="SSF52540">
    <property type="entry name" value="P-loop containing nucleoside triphosphate hydrolases"/>
    <property type="match status" value="1"/>
</dbReference>